<sequence length="69" mass="8370">MAFFLSVYYLLAYPITRSLFIYYSNIIPAFTFSNYWMYLFVFSDKQNPMMRNTMGLMICFGFKLKLKRT</sequence>
<proteinExistence type="predicted"/>
<evidence type="ECO:0000313" key="2">
    <source>
        <dbReference type="Proteomes" id="UP000718715"/>
    </source>
</evidence>
<name>A0ACD3SYC4_PHODM</name>
<evidence type="ECO:0000313" key="1">
    <source>
        <dbReference type="EMBL" id="TMX71627.1"/>
    </source>
</evidence>
<protein>
    <submittedName>
        <fullName evidence="1">Uncharacterized protein</fullName>
    </submittedName>
</protein>
<comment type="caution">
    <text evidence="1">The sequence shown here is derived from an EMBL/GenBank/DDBJ whole genome shotgun (WGS) entry which is preliminary data.</text>
</comment>
<dbReference type="Proteomes" id="UP000718715">
    <property type="component" value="Unassembled WGS sequence"/>
</dbReference>
<organism evidence="1 2">
    <name type="scientific">Photobacterium damselae</name>
    <dbReference type="NCBI Taxonomy" id="38293"/>
    <lineage>
        <taxon>Bacteria</taxon>
        <taxon>Pseudomonadati</taxon>
        <taxon>Pseudomonadota</taxon>
        <taxon>Gammaproteobacteria</taxon>
        <taxon>Vibrionales</taxon>
        <taxon>Vibrionaceae</taxon>
        <taxon>Photobacterium</taxon>
    </lineage>
</organism>
<gene>
    <name evidence="1" type="ORF">DA092_17280</name>
</gene>
<dbReference type="EMBL" id="PZOJ01000117">
    <property type="protein sequence ID" value="TMX71627.1"/>
    <property type="molecule type" value="Genomic_DNA"/>
</dbReference>
<reference evidence="1" key="1">
    <citation type="submission" date="2018-03" db="EMBL/GenBank/DDBJ databases">
        <title>Genomic characterization of a polymicrobial infection associated with a disease outbreak in Pacific white shrimp (Litopenaeus vannamei).</title>
        <authorList>
            <person name="Turner J.W."/>
            <person name="Bachand P.T."/>
            <person name="Tallman J."/>
            <person name="Elledge N.C."/>
            <person name="Pinnell L.J."/>
            <person name="Laughlin R.C."/>
            <person name="Zimba P.V."/>
        </authorList>
    </citation>
    <scope>NUCLEOTIDE SEQUENCE</scope>
    <source>
        <strain evidence="1">Hep-2b-22</strain>
    </source>
</reference>
<keyword evidence="2" id="KW-1185">Reference proteome</keyword>
<accession>A0ACD3SYC4</accession>